<evidence type="ECO:0000256" key="5">
    <source>
        <dbReference type="ARBA" id="ARBA00022679"/>
    </source>
</evidence>
<sequence length="157" mass="17196">MARVALSLGSNMGDKRGNIAKALSALDEGGARIVARSADYRTAPWGPVAQDWFVNACVVAETDLPPTDLLALCRRVEQQLGRIREVRWGPRIIDIDILTYDGATVDDSGLTIPHPHLQERAFVLVPLAEIAPDLTVRGRRITDMLQELDASDILKLS</sequence>
<dbReference type="EC" id="2.7.6.3" evidence="3"/>
<proteinExistence type="inferred from homology"/>
<dbReference type="InterPro" id="IPR035907">
    <property type="entry name" value="Hppk_sf"/>
</dbReference>
<dbReference type="PANTHER" id="PTHR43071:SF1">
    <property type="entry name" value="2-AMINO-4-HYDROXY-6-HYDROXYMETHYLDIHYDROPTERIDINE PYROPHOSPHOKINASE"/>
    <property type="match status" value="1"/>
</dbReference>
<comment type="similarity">
    <text evidence="2">Belongs to the HPPK family.</text>
</comment>
<name>A0A931FR18_9HYPH</name>
<evidence type="ECO:0000256" key="3">
    <source>
        <dbReference type="ARBA" id="ARBA00013253"/>
    </source>
</evidence>
<dbReference type="PANTHER" id="PTHR43071">
    <property type="entry name" value="2-AMINO-4-HYDROXY-6-HYDROXYMETHYLDIHYDROPTERIDINE PYROPHOSPHOKINASE"/>
    <property type="match status" value="1"/>
</dbReference>
<evidence type="ECO:0000313" key="15">
    <source>
        <dbReference type="Proteomes" id="UP000599312"/>
    </source>
</evidence>
<keyword evidence="15" id="KW-1185">Reference proteome</keyword>
<evidence type="ECO:0000256" key="7">
    <source>
        <dbReference type="ARBA" id="ARBA00022777"/>
    </source>
</evidence>
<evidence type="ECO:0000256" key="1">
    <source>
        <dbReference type="ARBA" id="ARBA00005051"/>
    </source>
</evidence>
<evidence type="ECO:0000256" key="12">
    <source>
        <dbReference type="ARBA" id="ARBA00033413"/>
    </source>
</evidence>
<evidence type="ECO:0000256" key="4">
    <source>
        <dbReference type="ARBA" id="ARBA00016218"/>
    </source>
</evidence>
<dbReference type="AlphaFoldDB" id="A0A931FR18"/>
<dbReference type="SUPFAM" id="SSF55083">
    <property type="entry name" value="6-hydroxymethyl-7,8-dihydropterin pyrophosphokinase, HPPK"/>
    <property type="match status" value="1"/>
</dbReference>
<comment type="function">
    <text evidence="10">Catalyzes the transfer of pyrophosphate from adenosine triphosphate (ATP) to 6-hydroxymethyl-7,8-dihydropterin, an enzymatic step in folate biosynthesis pathway.</text>
</comment>
<dbReference type="GO" id="GO:0003848">
    <property type="term" value="F:2-amino-4-hydroxy-6-hydroxymethyldihydropteridine diphosphokinase activity"/>
    <property type="evidence" value="ECO:0007669"/>
    <property type="project" value="UniProtKB-EC"/>
</dbReference>
<dbReference type="NCBIfam" id="TIGR01498">
    <property type="entry name" value="folK"/>
    <property type="match status" value="1"/>
</dbReference>
<dbReference type="EMBL" id="JADQDO010000001">
    <property type="protein sequence ID" value="MBF9232326.1"/>
    <property type="molecule type" value="Genomic_DNA"/>
</dbReference>
<dbReference type="PROSITE" id="PS00794">
    <property type="entry name" value="HPPK"/>
    <property type="match status" value="1"/>
</dbReference>
<dbReference type="GO" id="GO:0046656">
    <property type="term" value="P:folic acid biosynthetic process"/>
    <property type="evidence" value="ECO:0007669"/>
    <property type="project" value="UniProtKB-KW"/>
</dbReference>
<dbReference type="InterPro" id="IPR000550">
    <property type="entry name" value="Hppk"/>
</dbReference>
<evidence type="ECO:0000256" key="2">
    <source>
        <dbReference type="ARBA" id="ARBA00005810"/>
    </source>
</evidence>
<keyword evidence="8" id="KW-0067">ATP-binding</keyword>
<evidence type="ECO:0000256" key="6">
    <source>
        <dbReference type="ARBA" id="ARBA00022741"/>
    </source>
</evidence>
<keyword evidence="6" id="KW-0547">Nucleotide-binding</keyword>
<dbReference type="GO" id="GO:0016301">
    <property type="term" value="F:kinase activity"/>
    <property type="evidence" value="ECO:0007669"/>
    <property type="project" value="UniProtKB-KW"/>
</dbReference>
<dbReference type="CDD" id="cd00483">
    <property type="entry name" value="HPPK"/>
    <property type="match status" value="1"/>
</dbReference>
<evidence type="ECO:0000256" key="10">
    <source>
        <dbReference type="ARBA" id="ARBA00029409"/>
    </source>
</evidence>
<accession>A0A931FR18</accession>
<dbReference type="Proteomes" id="UP000599312">
    <property type="component" value="Unassembled WGS sequence"/>
</dbReference>
<keyword evidence="5 14" id="KW-0808">Transferase</keyword>
<keyword evidence="7" id="KW-0418">Kinase</keyword>
<gene>
    <name evidence="14" type="primary">folK</name>
    <name evidence="14" type="ORF">I2H38_02920</name>
</gene>
<dbReference type="Gene3D" id="3.30.70.560">
    <property type="entry name" value="7,8-Dihydro-6-hydroxymethylpterin-pyrophosphokinase HPPK"/>
    <property type="match status" value="1"/>
</dbReference>
<evidence type="ECO:0000256" key="9">
    <source>
        <dbReference type="ARBA" id="ARBA00022909"/>
    </source>
</evidence>
<comment type="pathway">
    <text evidence="1">Cofactor biosynthesis; tetrahydrofolate biosynthesis; 2-amino-4-hydroxy-6-hydroxymethyl-7,8-dihydropteridine diphosphate from 7,8-dihydroneopterin triphosphate: step 4/4.</text>
</comment>
<evidence type="ECO:0000256" key="8">
    <source>
        <dbReference type="ARBA" id="ARBA00022840"/>
    </source>
</evidence>
<evidence type="ECO:0000256" key="11">
    <source>
        <dbReference type="ARBA" id="ARBA00029766"/>
    </source>
</evidence>
<evidence type="ECO:0000259" key="13">
    <source>
        <dbReference type="PROSITE" id="PS00794"/>
    </source>
</evidence>
<dbReference type="GO" id="GO:0005524">
    <property type="term" value="F:ATP binding"/>
    <property type="evidence" value="ECO:0007669"/>
    <property type="project" value="UniProtKB-KW"/>
</dbReference>
<dbReference type="RefSeq" id="WP_196270286.1">
    <property type="nucleotide sequence ID" value="NZ_JADQDO010000001.1"/>
</dbReference>
<reference evidence="14" key="1">
    <citation type="submission" date="2020-11" db="EMBL/GenBank/DDBJ databases">
        <authorList>
            <person name="Kim M.K."/>
        </authorList>
    </citation>
    <scope>NUCLEOTIDE SEQUENCE</scope>
    <source>
        <strain evidence="14">BT350</strain>
    </source>
</reference>
<keyword evidence="9" id="KW-0289">Folate biosynthesis</keyword>
<dbReference type="Pfam" id="PF01288">
    <property type="entry name" value="HPPK"/>
    <property type="match status" value="1"/>
</dbReference>
<protein>
    <recommendedName>
        <fullName evidence="4">2-amino-4-hydroxy-6-hydroxymethyldihydropteridine pyrophosphokinase</fullName>
        <ecNumber evidence="3">2.7.6.3</ecNumber>
    </recommendedName>
    <alternativeName>
        <fullName evidence="11">6-hydroxymethyl-7,8-dihydropterin pyrophosphokinase</fullName>
    </alternativeName>
    <alternativeName>
        <fullName evidence="12">7,8-dihydro-6-hydroxymethylpterin-pyrophosphokinase</fullName>
    </alternativeName>
</protein>
<evidence type="ECO:0000313" key="14">
    <source>
        <dbReference type="EMBL" id="MBF9232326.1"/>
    </source>
</evidence>
<comment type="caution">
    <text evidence="14">The sequence shown here is derived from an EMBL/GenBank/DDBJ whole genome shotgun (WGS) entry which is preliminary data.</text>
</comment>
<organism evidence="14 15">
    <name type="scientific">Microvirga alba</name>
    <dbReference type="NCBI Taxonomy" id="2791025"/>
    <lineage>
        <taxon>Bacteria</taxon>
        <taxon>Pseudomonadati</taxon>
        <taxon>Pseudomonadota</taxon>
        <taxon>Alphaproteobacteria</taxon>
        <taxon>Hyphomicrobiales</taxon>
        <taxon>Methylobacteriaceae</taxon>
        <taxon>Microvirga</taxon>
    </lineage>
</organism>
<feature type="domain" description="7,8-dihydro-6-hydroxymethylpterin-pyrophosphokinase" evidence="13">
    <location>
        <begin position="87"/>
        <end position="98"/>
    </location>
</feature>